<dbReference type="InterPro" id="IPR032710">
    <property type="entry name" value="NTF2-like_dom_sf"/>
</dbReference>
<keyword evidence="3" id="KW-1185">Reference proteome</keyword>
<reference evidence="3" key="1">
    <citation type="submission" date="2016-10" db="EMBL/GenBank/DDBJ databases">
        <authorList>
            <person name="Varghese N."/>
            <person name="Submissions S."/>
        </authorList>
    </citation>
    <scope>NUCLEOTIDE SEQUENCE [LARGE SCALE GENOMIC DNA]</scope>
    <source>
        <strain evidence="3">NRRL B-51270</strain>
    </source>
</reference>
<evidence type="ECO:0000313" key="2">
    <source>
        <dbReference type="EMBL" id="SDS04290.1"/>
    </source>
</evidence>
<dbReference type="AlphaFoldDB" id="A0A1H1NZT7"/>
<proteinExistence type="predicted"/>
<dbReference type="Proteomes" id="UP000243207">
    <property type="component" value="Chromosome I"/>
</dbReference>
<sequence length="134" mass="15073">MSNVIETWHRIVETLDPSLMDTLLDEDVVFHSPVVHTPQVGKRITKLYLTAAMQVLNAPGHFTYRREIIDGNVAVLEFETLIGDVTVNGVDMIEWNDEGKIIDFKVMVRPLKAINAIHQAMGNMLESMKAKGEV</sequence>
<feature type="domain" description="SnoaL-like" evidence="1">
    <location>
        <begin position="6"/>
        <end position="102"/>
    </location>
</feature>
<dbReference type="Gene3D" id="3.10.450.50">
    <property type="match status" value="1"/>
</dbReference>
<dbReference type="OrthoDB" id="1163083at2"/>
<name>A0A1H1NZT7_9GAMM</name>
<dbReference type="InterPro" id="IPR037401">
    <property type="entry name" value="SnoaL-like"/>
</dbReference>
<gene>
    <name evidence="2" type="ORF">SAMN05216421_0799</name>
</gene>
<dbReference type="Pfam" id="PF12680">
    <property type="entry name" value="SnoaL_2"/>
    <property type="match status" value="1"/>
</dbReference>
<organism evidence="2 3">
    <name type="scientific">Halopseudomonas xinjiangensis</name>
    <dbReference type="NCBI Taxonomy" id="487184"/>
    <lineage>
        <taxon>Bacteria</taxon>
        <taxon>Pseudomonadati</taxon>
        <taxon>Pseudomonadota</taxon>
        <taxon>Gammaproteobacteria</taxon>
        <taxon>Pseudomonadales</taxon>
        <taxon>Pseudomonadaceae</taxon>
        <taxon>Halopseudomonas</taxon>
    </lineage>
</organism>
<dbReference type="STRING" id="487184.SAMN05216421_0799"/>
<evidence type="ECO:0000259" key="1">
    <source>
        <dbReference type="Pfam" id="PF12680"/>
    </source>
</evidence>
<protein>
    <submittedName>
        <fullName evidence="2">SnoaL-like domain-containing protein</fullName>
    </submittedName>
</protein>
<accession>A0A1H1NZT7</accession>
<dbReference type="EMBL" id="LT629736">
    <property type="protein sequence ID" value="SDS04290.1"/>
    <property type="molecule type" value="Genomic_DNA"/>
</dbReference>
<dbReference type="RefSeq" id="WP_093391936.1">
    <property type="nucleotide sequence ID" value="NZ_LT629736.1"/>
</dbReference>
<dbReference type="SUPFAM" id="SSF54427">
    <property type="entry name" value="NTF2-like"/>
    <property type="match status" value="1"/>
</dbReference>
<evidence type="ECO:0000313" key="3">
    <source>
        <dbReference type="Proteomes" id="UP000243207"/>
    </source>
</evidence>